<accession>A0A9Q3I0T8</accession>
<evidence type="ECO:0000313" key="2">
    <source>
        <dbReference type="Proteomes" id="UP000765509"/>
    </source>
</evidence>
<dbReference type="SUPFAM" id="SSF56672">
    <property type="entry name" value="DNA/RNA polymerases"/>
    <property type="match status" value="1"/>
</dbReference>
<evidence type="ECO:0008006" key="3">
    <source>
        <dbReference type="Google" id="ProtNLM"/>
    </source>
</evidence>
<gene>
    <name evidence="1" type="ORF">O181_064966</name>
</gene>
<organism evidence="1 2">
    <name type="scientific">Austropuccinia psidii MF-1</name>
    <dbReference type="NCBI Taxonomy" id="1389203"/>
    <lineage>
        <taxon>Eukaryota</taxon>
        <taxon>Fungi</taxon>
        <taxon>Dikarya</taxon>
        <taxon>Basidiomycota</taxon>
        <taxon>Pucciniomycotina</taxon>
        <taxon>Pucciniomycetes</taxon>
        <taxon>Pucciniales</taxon>
        <taxon>Sphaerophragmiaceae</taxon>
        <taxon>Austropuccinia</taxon>
    </lineage>
</organism>
<name>A0A9Q3I0T8_9BASI</name>
<dbReference type="Proteomes" id="UP000765509">
    <property type="component" value="Unassembled WGS sequence"/>
</dbReference>
<dbReference type="OrthoDB" id="412006at2759"/>
<reference evidence="1" key="1">
    <citation type="submission" date="2021-03" db="EMBL/GenBank/DDBJ databases">
        <title>Draft genome sequence of rust myrtle Austropuccinia psidii MF-1, a brazilian biotype.</title>
        <authorList>
            <person name="Quecine M.C."/>
            <person name="Pachon D.M.R."/>
            <person name="Bonatelli M.L."/>
            <person name="Correr F.H."/>
            <person name="Franceschini L.M."/>
            <person name="Leite T.F."/>
            <person name="Margarido G.R.A."/>
            <person name="Almeida C.A."/>
            <person name="Ferrarezi J.A."/>
            <person name="Labate C.A."/>
        </authorList>
    </citation>
    <scope>NUCLEOTIDE SEQUENCE</scope>
    <source>
        <strain evidence="1">MF-1</strain>
    </source>
</reference>
<comment type="caution">
    <text evidence="1">The sequence shown here is derived from an EMBL/GenBank/DDBJ whole genome shotgun (WGS) entry which is preliminary data.</text>
</comment>
<dbReference type="EMBL" id="AVOT02031671">
    <property type="protein sequence ID" value="MBW0525251.1"/>
    <property type="molecule type" value="Genomic_DNA"/>
</dbReference>
<protein>
    <recommendedName>
        <fullName evidence="3">Reverse transcriptase domain-containing protein</fullName>
    </recommendedName>
</protein>
<dbReference type="InterPro" id="IPR043502">
    <property type="entry name" value="DNA/RNA_pol_sf"/>
</dbReference>
<sequence length="160" mass="18224">MITIDQSRPLQFEKITVDEIRTNIKQLPNKKSPGPDGVPNELIKIACDLLVNKLADLFNNCLTIGHFPTPWKRASTIIIQKTNKSDYSDPSAYRPITLLNTLSKLFERILNNRIMYWAHKTGAIAEGHFGGRRGRNIEEAMILLDSWIKERLRKGKVVAV</sequence>
<proteinExistence type="predicted"/>
<keyword evidence="2" id="KW-1185">Reference proteome</keyword>
<dbReference type="AlphaFoldDB" id="A0A9Q3I0T8"/>
<dbReference type="PANTHER" id="PTHR19446">
    <property type="entry name" value="REVERSE TRANSCRIPTASES"/>
    <property type="match status" value="1"/>
</dbReference>
<evidence type="ECO:0000313" key="1">
    <source>
        <dbReference type="EMBL" id="MBW0525251.1"/>
    </source>
</evidence>